<protein>
    <submittedName>
        <fullName evidence="2">Uncharacterized protein</fullName>
    </submittedName>
</protein>
<proteinExistence type="predicted"/>
<dbReference type="OrthoDB" id="3470137at2"/>
<dbReference type="EMBL" id="FNOK01000099">
    <property type="protein sequence ID" value="SDZ55828.1"/>
    <property type="molecule type" value="Genomic_DNA"/>
</dbReference>
<accession>A0A1H3U0E7</accession>
<organism evidence="2 3">
    <name type="scientific">Saccharopolyspora shandongensis</name>
    <dbReference type="NCBI Taxonomy" id="418495"/>
    <lineage>
        <taxon>Bacteria</taxon>
        <taxon>Bacillati</taxon>
        <taxon>Actinomycetota</taxon>
        <taxon>Actinomycetes</taxon>
        <taxon>Pseudonocardiales</taxon>
        <taxon>Pseudonocardiaceae</taxon>
        <taxon>Saccharopolyspora</taxon>
    </lineage>
</organism>
<dbReference type="RefSeq" id="WP_143061359.1">
    <property type="nucleotide sequence ID" value="NZ_FNOK01000099.1"/>
</dbReference>
<name>A0A1H3U0E7_9PSEU</name>
<feature type="compositionally biased region" description="Basic and acidic residues" evidence="1">
    <location>
        <begin position="93"/>
        <end position="110"/>
    </location>
</feature>
<gene>
    <name evidence="2" type="ORF">SAMN05216215_10993</name>
</gene>
<dbReference type="AlphaFoldDB" id="A0A1H3U0E7"/>
<dbReference type="Proteomes" id="UP000199529">
    <property type="component" value="Unassembled WGS sequence"/>
</dbReference>
<dbReference type="STRING" id="418495.SAMN05216215_10993"/>
<evidence type="ECO:0000313" key="3">
    <source>
        <dbReference type="Proteomes" id="UP000199529"/>
    </source>
</evidence>
<feature type="region of interest" description="Disordered" evidence="1">
    <location>
        <begin position="91"/>
        <end position="110"/>
    </location>
</feature>
<keyword evidence="3" id="KW-1185">Reference proteome</keyword>
<reference evidence="3" key="1">
    <citation type="submission" date="2016-10" db="EMBL/GenBank/DDBJ databases">
        <authorList>
            <person name="Varghese N."/>
            <person name="Submissions S."/>
        </authorList>
    </citation>
    <scope>NUCLEOTIDE SEQUENCE [LARGE SCALE GENOMIC DNA]</scope>
    <source>
        <strain evidence="3">CGMCC 4.3530</strain>
    </source>
</reference>
<evidence type="ECO:0000256" key="1">
    <source>
        <dbReference type="SAM" id="MobiDB-lite"/>
    </source>
</evidence>
<sequence>MISMLGCCQLMPWQCGRGRVADRRIGGAGGGSDPAPRKGNTGSVVVAGTLAFALASGSGAMSAGSSVTAGSVAGESAVSGSANTMARNAASRNLKEHKTDAKRSVRQGRADDAWQRMGLRRLRQSGKMPAVDCVAHSFGEVREFLVRTPCKSLDRIVFVVGDDQGNAAVISVAWVEFRNRSTVWKFQRLEDRHGTGDIRPLGSSLLDMHDIEFTGHYYYAEPRGTTLTIAEAETISGTYSEVISVIARWYRVVQQSTELAVVVLDGADSRSGVECGTAPISGAPMWSRRRRRPSRR</sequence>
<evidence type="ECO:0000313" key="2">
    <source>
        <dbReference type="EMBL" id="SDZ55828.1"/>
    </source>
</evidence>